<protein>
    <recommendedName>
        <fullName evidence="4">Lipoprotein</fullName>
    </recommendedName>
</protein>
<proteinExistence type="predicted"/>
<dbReference type="OrthoDB" id="9793561at2"/>
<name>A0A1G8CFB8_9PSED</name>
<keyword evidence="1" id="KW-0732">Signal</keyword>
<evidence type="ECO:0000256" key="1">
    <source>
        <dbReference type="SAM" id="SignalP"/>
    </source>
</evidence>
<dbReference type="EMBL" id="FNCO01000006">
    <property type="protein sequence ID" value="SDH44039.1"/>
    <property type="molecule type" value="Genomic_DNA"/>
</dbReference>
<keyword evidence="3" id="KW-1185">Reference proteome</keyword>
<organism evidence="2 3">
    <name type="scientific">Pseudomonas abietaniphila</name>
    <dbReference type="NCBI Taxonomy" id="89065"/>
    <lineage>
        <taxon>Bacteria</taxon>
        <taxon>Pseudomonadati</taxon>
        <taxon>Pseudomonadota</taxon>
        <taxon>Gammaproteobacteria</taxon>
        <taxon>Pseudomonadales</taxon>
        <taxon>Pseudomonadaceae</taxon>
        <taxon>Pseudomonas</taxon>
    </lineage>
</organism>
<reference evidence="3" key="1">
    <citation type="submission" date="2016-10" db="EMBL/GenBank/DDBJ databases">
        <authorList>
            <person name="Varghese N."/>
            <person name="Submissions S."/>
        </authorList>
    </citation>
    <scope>NUCLEOTIDE SEQUENCE [LARGE SCALE GENOMIC DNA]</scope>
    <source>
        <strain evidence="3">ATCC 700689</strain>
    </source>
</reference>
<feature type="chain" id="PRO_5010285170" description="Lipoprotein" evidence="1">
    <location>
        <begin position="28"/>
        <end position="247"/>
    </location>
</feature>
<accession>A0A1G8CFB8</accession>
<dbReference type="AlphaFoldDB" id="A0A1G8CFB8"/>
<sequence>MPYARCFSRYTGAVLACAVAVHQPAHAQVIERELGDFSLKLGTTPSRSMAQGLVTPGNGDSAFHGGLDLTHDSGFYFGQWSPSAGLSPDTNLEVDSYMGFKKPFDKTLGYELGVIRYSYPNTDQIDSHELYAGFRIFDSRIGTAVSTDAGRQDSTLFLDLGGLPYLGLDVRMQYGNHQLDSPTFIDGGGAISAYNDWSFNISRPWLGMDMNLMYSGSSLTGADCSAYSGHNSQCESAVTLKVVRSFF</sequence>
<dbReference type="STRING" id="89065.SAMN05216605_106230"/>
<feature type="signal peptide" evidence="1">
    <location>
        <begin position="1"/>
        <end position="27"/>
    </location>
</feature>
<dbReference type="NCBIfam" id="TIGR02001">
    <property type="entry name" value="gcw_chp"/>
    <property type="match status" value="1"/>
</dbReference>
<dbReference type="InterPro" id="IPR010239">
    <property type="entry name" value="CHP02001"/>
</dbReference>
<evidence type="ECO:0000313" key="2">
    <source>
        <dbReference type="EMBL" id="SDH44039.1"/>
    </source>
</evidence>
<evidence type="ECO:0000313" key="3">
    <source>
        <dbReference type="Proteomes" id="UP000182894"/>
    </source>
</evidence>
<dbReference type="RefSeq" id="WP_074753073.1">
    <property type="nucleotide sequence ID" value="NZ_FNCO01000006.1"/>
</dbReference>
<dbReference type="Proteomes" id="UP000182894">
    <property type="component" value="Unassembled WGS sequence"/>
</dbReference>
<dbReference type="Pfam" id="PF09694">
    <property type="entry name" value="Gcw_chp"/>
    <property type="match status" value="1"/>
</dbReference>
<gene>
    <name evidence="2" type="ORF">SAMN05216605_106230</name>
</gene>
<evidence type="ECO:0008006" key="4">
    <source>
        <dbReference type="Google" id="ProtNLM"/>
    </source>
</evidence>